<evidence type="ECO:0000313" key="2">
    <source>
        <dbReference type="EMBL" id="CAE0255141.1"/>
    </source>
</evidence>
<evidence type="ECO:0000313" key="1">
    <source>
        <dbReference type="EMBL" id="CAE0255140.1"/>
    </source>
</evidence>
<dbReference type="EMBL" id="HBIB01026833">
    <property type="protein sequence ID" value="CAE0255141.1"/>
    <property type="molecule type" value="Transcribed_RNA"/>
</dbReference>
<proteinExistence type="predicted"/>
<gene>
    <name evidence="1" type="ORF">PBIL07802_LOCUS17392</name>
    <name evidence="2" type="ORF">PBIL07802_LOCUS17393</name>
</gene>
<dbReference type="AlphaFoldDB" id="A0A7S3G7Z3"/>
<protein>
    <submittedName>
        <fullName evidence="1">Uncharacterized protein</fullName>
    </submittedName>
</protein>
<organism evidence="1">
    <name type="scientific">Palpitomonas bilix</name>
    <dbReference type="NCBI Taxonomy" id="652834"/>
    <lineage>
        <taxon>Eukaryota</taxon>
        <taxon>Eukaryota incertae sedis</taxon>
    </lineage>
</organism>
<sequence>MTKCEKDIFSSLEAEATQVFNRTLTIHECSILIVVYKILSVANPPRLPPLRLRFSSSHLARKKFHSSQLTAGKRQEILSRFPLPYFFPSSFPPSLTARLHFSLHSTHTISPPQL</sequence>
<dbReference type="EMBL" id="HBIB01026832">
    <property type="protein sequence ID" value="CAE0255140.1"/>
    <property type="molecule type" value="Transcribed_RNA"/>
</dbReference>
<accession>A0A7S3G7Z3</accession>
<name>A0A7S3G7Z3_9EUKA</name>
<reference evidence="1" key="1">
    <citation type="submission" date="2021-01" db="EMBL/GenBank/DDBJ databases">
        <authorList>
            <person name="Corre E."/>
            <person name="Pelletier E."/>
            <person name="Niang G."/>
            <person name="Scheremetjew M."/>
            <person name="Finn R."/>
            <person name="Kale V."/>
            <person name="Holt S."/>
            <person name="Cochrane G."/>
            <person name="Meng A."/>
            <person name="Brown T."/>
            <person name="Cohen L."/>
        </authorList>
    </citation>
    <scope>NUCLEOTIDE SEQUENCE</scope>
    <source>
        <strain evidence="1">NIES-2562</strain>
    </source>
</reference>